<evidence type="ECO:0000313" key="1">
    <source>
        <dbReference type="EMBL" id="SDA98557.1"/>
    </source>
</evidence>
<dbReference type="OrthoDB" id="8064235at2"/>
<organism evidence="1 2">
    <name type="scientific">Mesorhizobium qingshengii</name>
    <dbReference type="NCBI Taxonomy" id="1165689"/>
    <lineage>
        <taxon>Bacteria</taxon>
        <taxon>Pseudomonadati</taxon>
        <taxon>Pseudomonadota</taxon>
        <taxon>Alphaproteobacteria</taxon>
        <taxon>Hyphomicrobiales</taxon>
        <taxon>Phyllobacteriaceae</taxon>
        <taxon>Mesorhizobium</taxon>
    </lineage>
</organism>
<proteinExistence type="predicted"/>
<evidence type="ECO:0000313" key="2">
    <source>
        <dbReference type="Proteomes" id="UP000198588"/>
    </source>
</evidence>
<dbReference type="EMBL" id="FMXM01000032">
    <property type="protein sequence ID" value="SDA98557.1"/>
    <property type="molecule type" value="Genomic_DNA"/>
</dbReference>
<protein>
    <recommendedName>
        <fullName evidence="3">Glycosyl transferase family 2</fullName>
    </recommendedName>
</protein>
<name>A0A1G5ZVE7_9HYPH</name>
<dbReference type="STRING" id="1165689.SAMN02927914_06253"/>
<dbReference type="InterPro" id="IPR029044">
    <property type="entry name" value="Nucleotide-diphossugar_trans"/>
</dbReference>
<dbReference type="RefSeq" id="WP_143019567.1">
    <property type="nucleotide sequence ID" value="NZ_FMXM01000032.1"/>
</dbReference>
<dbReference type="AlphaFoldDB" id="A0A1G5ZVE7"/>
<evidence type="ECO:0008006" key="3">
    <source>
        <dbReference type="Google" id="ProtNLM"/>
    </source>
</evidence>
<reference evidence="1 2" key="1">
    <citation type="submission" date="2016-10" db="EMBL/GenBank/DDBJ databases">
        <authorList>
            <person name="de Groot N.N."/>
        </authorList>
    </citation>
    <scope>NUCLEOTIDE SEQUENCE [LARGE SCALE GENOMIC DNA]</scope>
    <source>
        <strain evidence="1 2">CGMCC 1.12097</strain>
    </source>
</reference>
<sequence>MIEYIVDEFGRLTEVPVFRPVVYTTVYGSDPYYDCLRQFLLSLETYGNYRGSIKIASDRSFDQVLQYVPESAKNRVMHVPISRGDWMQRYDVDALGLMEYSPILQMDSDIVIDRDINPALRAICSRRQVCVTTEIDTYPELALNKISQVVDHRRVGNWWGLEILRSDPSCSEEFLPLANAGIMGFSDHSVFALVARLVTELYGSSLHASIADWFGDQPFLNYVLVKTKLGEYDVLKDTCRFLGSSMNLPQDRLGFAHFIWARNEEKSEIMRKYLRYLDENT</sequence>
<dbReference type="Proteomes" id="UP000198588">
    <property type="component" value="Unassembled WGS sequence"/>
</dbReference>
<accession>A0A1G5ZVE7</accession>
<gene>
    <name evidence="1" type="ORF">SAMN02927914_06253</name>
</gene>
<dbReference type="SUPFAM" id="SSF53448">
    <property type="entry name" value="Nucleotide-diphospho-sugar transferases"/>
    <property type="match status" value="1"/>
</dbReference>